<evidence type="ECO:0000313" key="2">
    <source>
        <dbReference type="EMBL" id="BCX48176.1"/>
    </source>
</evidence>
<dbReference type="Proteomes" id="UP001374893">
    <property type="component" value="Chromosome"/>
</dbReference>
<sequence>MRESLVVVGLVVLAVGLRSSRVAIPRKLGALTFLVAGYLLFYFLTGSWWMGFFGVIPWFFLPWIELLTRIKPMRLPMENRLRHRVVPDPAFFPNAPEAAMAMEEAGFEHVDDCGWEWSGMQQYFQIYWHPEERAEAAVCLCEQGEVAFAFMSITSRDAEGRILRTTNFPFSPTLKCPPNVRWNHVPCERNCFHQILEDHRQFLRRRKVDPDALRIPDPERIETDIESEMKTQISHNLEAGIIRPSGDQRYFEYSGRGLVFLWGQFVKDMVRLC</sequence>
<protein>
    <submittedName>
        <fullName evidence="2">Uncharacterized protein</fullName>
    </submittedName>
</protein>
<keyword evidence="3" id="KW-1185">Reference proteome</keyword>
<accession>A0ABN6H3F7</accession>
<proteinExistence type="predicted"/>
<organism evidence="2 3">
    <name type="scientific">Haloferula helveola</name>
    <dbReference type="NCBI Taxonomy" id="490095"/>
    <lineage>
        <taxon>Bacteria</taxon>
        <taxon>Pseudomonadati</taxon>
        <taxon>Verrucomicrobiota</taxon>
        <taxon>Verrucomicrobiia</taxon>
        <taxon>Verrucomicrobiales</taxon>
        <taxon>Verrucomicrobiaceae</taxon>
        <taxon>Haloferula</taxon>
    </lineage>
</organism>
<dbReference type="RefSeq" id="WP_338690798.1">
    <property type="nucleotide sequence ID" value="NZ_AP024702.1"/>
</dbReference>
<name>A0ABN6H3F7_9BACT</name>
<keyword evidence="1" id="KW-0812">Transmembrane</keyword>
<keyword evidence="1" id="KW-1133">Transmembrane helix</keyword>
<evidence type="ECO:0000313" key="3">
    <source>
        <dbReference type="Proteomes" id="UP001374893"/>
    </source>
</evidence>
<dbReference type="EMBL" id="AP024702">
    <property type="protein sequence ID" value="BCX48176.1"/>
    <property type="molecule type" value="Genomic_DNA"/>
</dbReference>
<keyword evidence="1" id="KW-0472">Membrane</keyword>
<feature type="transmembrane region" description="Helical" evidence="1">
    <location>
        <begin position="39"/>
        <end position="64"/>
    </location>
</feature>
<evidence type="ECO:0000256" key="1">
    <source>
        <dbReference type="SAM" id="Phobius"/>
    </source>
</evidence>
<gene>
    <name evidence="2" type="ORF">HAHE_20840</name>
</gene>
<reference evidence="2 3" key="1">
    <citation type="submission" date="2021-06" db="EMBL/GenBank/DDBJ databases">
        <title>Complete genome of Haloferula helveola possessing various polysaccharide degrading enzymes.</title>
        <authorList>
            <person name="Takami H."/>
            <person name="Huang C."/>
            <person name="Hamasaki K."/>
        </authorList>
    </citation>
    <scope>NUCLEOTIDE SEQUENCE [LARGE SCALE GENOMIC DNA]</scope>
    <source>
        <strain evidence="2 3">CN-1</strain>
    </source>
</reference>